<dbReference type="PIRSF" id="PIRSF002884">
    <property type="entry name" value="CheZ"/>
    <property type="match status" value="1"/>
</dbReference>
<keyword evidence="5" id="KW-0145">Chemotaxis</keyword>
<dbReference type="GO" id="GO:0005737">
    <property type="term" value="C:cytoplasm"/>
    <property type="evidence" value="ECO:0007669"/>
    <property type="project" value="UniProtKB-SubCell"/>
</dbReference>
<evidence type="ECO:0000256" key="8">
    <source>
        <dbReference type="ARBA" id="ARBA00022912"/>
    </source>
</evidence>
<dbReference type="GO" id="GO:0050920">
    <property type="term" value="P:regulation of chemotaxis"/>
    <property type="evidence" value="ECO:0007669"/>
    <property type="project" value="InterPro"/>
</dbReference>
<feature type="compositionally biased region" description="Basic and acidic residues" evidence="10">
    <location>
        <begin position="208"/>
        <end position="220"/>
    </location>
</feature>
<name>A0A3B0XTK4_9ZZZZ</name>
<dbReference type="SUPFAM" id="SSF75708">
    <property type="entry name" value="Chemotaxis phosphatase CheZ"/>
    <property type="match status" value="1"/>
</dbReference>
<evidence type="ECO:0000256" key="5">
    <source>
        <dbReference type="ARBA" id="ARBA00022500"/>
    </source>
</evidence>
<dbReference type="GO" id="GO:0006935">
    <property type="term" value="P:chemotaxis"/>
    <property type="evidence" value="ECO:0007669"/>
    <property type="project" value="UniProtKB-KW"/>
</dbReference>
<dbReference type="GO" id="GO:0009288">
    <property type="term" value="C:bacterial-type flagellum"/>
    <property type="evidence" value="ECO:0007669"/>
    <property type="project" value="InterPro"/>
</dbReference>
<dbReference type="InterPro" id="IPR050992">
    <property type="entry name" value="CheZ_family_phosphatases"/>
</dbReference>
<accession>A0A3B0XTK4</accession>
<dbReference type="GO" id="GO:0097588">
    <property type="term" value="P:archaeal or bacterial-type flagellum-dependent cell motility"/>
    <property type="evidence" value="ECO:0007669"/>
    <property type="project" value="UniProtKB-KW"/>
</dbReference>
<protein>
    <recommendedName>
        <fullName evidence="3">Protein phosphatase CheZ</fullName>
    </recommendedName>
    <alternativeName>
        <fullName evidence="9">Chemotaxis protein CheZ</fullName>
    </alternativeName>
</protein>
<comment type="similarity">
    <text evidence="2">Belongs to the CheZ family.</text>
</comment>
<evidence type="ECO:0000256" key="1">
    <source>
        <dbReference type="ARBA" id="ARBA00004496"/>
    </source>
</evidence>
<evidence type="ECO:0000256" key="4">
    <source>
        <dbReference type="ARBA" id="ARBA00022490"/>
    </source>
</evidence>
<evidence type="ECO:0000256" key="2">
    <source>
        <dbReference type="ARBA" id="ARBA00005908"/>
    </source>
</evidence>
<keyword evidence="7" id="KW-0378">Hydrolase</keyword>
<dbReference type="PANTHER" id="PTHR43693">
    <property type="entry name" value="PROTEIN PHOSPHATASE CHEZ"/>
    <property type="match status" value="1"/>
</dbReference>
<keyword evidence="8" id="KW-0904">Protein phosphatase</keyword>
<dbReference type="InterPro" id="IPR007439">
    <property type="entry name" value="Chemotax_Pase_CheZ"/>
</dbReference>
<evidence type="ECO:0000256" key="3">
    <source>
        <dbReference type="ARBA" id="ARBA00018484"/>
    </source>
</evidence>
<dbReference type="Gene3D" id="1.10.287.500">
    <property type="entry name" value="Helix hairpin bin"/>
    <property type="match status" value="1"/>
</dbReference>
<comment type="subcellular location">
    <subcellularLocation>
        <location evidence="1">Cytoplasm</location>
    </subcellularLocation>
</comment>
<proteinExistence type="inferred from homology"/>
<evidence type="ECO:0000256" key="9">
    <source>
        <dbReference type="ARBA" id="ARBA00029599"/>
    </source>
</evidence>
<keyword evidence="6" id="KW-0283">Flagellar rotation</keyword>
<feature type="region of interest" description="Disordered" evidence="10">
    <location>
        <begin position="206"/>
        <end position="237"/>
    </location>
</feature>
<sequence>MNSTPVNRELLLEKAEALIASLQSEQTSDQQLEAGIEEINSLRDNSLFKELGKMTREIHDSIMSFRMDTRIADLAETDIPDAKDRLEYVITMTEKAANTAMGVIEEGSPVAEKLGAQAGVLKAQWEKFRRRELSSDELRDMGKDVEAFFDESELMMSKLLSGFTEILMAQDFQDLTGQIIRQVINLVNEIETNLVGLIKIQGEGMAQDEVKGEQKEEEKLAGPQVPGKETSDDVMKGQDDVDDLLASLGF</sequence>
<dbReference type="Pfam" id="PF04344">
    <property type="entry name" value="CheZ"/>
    <property type="match status" value="1"/>
</dbReference>
<evidence type="ECO:0000256" key="7">
    <source>
        <dbReference type="ARBA" id="ARBA00022801"/>
    </source>
</evidence>
<dbReference type="AlphaFoldDB" id="A0A3B0XTK4"/>
<evidence type="ECO:0000256" key="10">
    <source>
        <dbReference type="SAM" id="MobiDB-lite"/>
    </source>
</evidence>
<organism evidence="11">
    <name type="scientific">hydrothermal vent metagenome</name>
    <dbReference type="NCBI Taxonomy" id="652676"/>
    <lineage>
        <taxon>unclassified sequences</taxon>
        <taxon>metagenomes</taxon>
        <taxon>ecological metagenomes</taxon>
    </lineage>
</organism>
<dbReference type="GO" id="GO:0004721">
    <property type="term" value="F:phosphoprotein phosphatase activity"/>
    <property type="evidence" value="ECO:0007669"/>
    <property type="project" value="UniProtKB-KW"/>
</dbReference>
<evidence type="ECO:0000256" key="6">
    <source>
        <dbReference type="ARBA" id="ARBA00022779"/>
    </source>
</evidence>
<gene>
    <name evidence="11" type="ORF">MNBD_GAMMA11-2290</name>
</gene>
<reference evidence="11" key="1">
    <citation type="submission" date="2018-06" db="EMBL/GenBank/DDBJ databases">
        <authorList>
            <person name="Zhirakovskaya E."/>
        </authorList>
    </citation>
    <scope>NUCLEOTIDE SEQUENCE</scope>
</reference>
<evidence type="ECO:0000313" key="11">
    <source>
        <dbReference type="EMBL" id="VAW66637.1"/>
    </source>
</evidence>
<keyword evidence="4" id="KW-0963">Cytoplasm</keyword>
<dbReference type="PANTHER" id="PTHR43693:SF1">
    <property type="entry name" value="PROTEIN PHOSPHATASE CHEZ"/>
    <property type="match status" value="1"/>
</dbReference>
<dbReference type="EMBL" id="UOFG01000280">
    <property type="protein sequence ID" value="VAW66637.1"/>
    <property type="molecule type" value="Genomic_DNA"/>
</dbReference>